<dbReference type="PANTHER" id="PTHR40841">
    <property type="entry name" value="SIDEROPHORE TRIACETYLFUSARININE C ESTERASE"/>
    <property type="match status" value="1"/>
</dbReference>
<proteinExistence type="inferred from homology"/>
<organism evidence="4 5">
    <name type="scientific">Zhouia amylolytica</name>
    <dbReference type="NCBI Taxonomy" id="376730"/>
    <lineage>
        <taxon>Bacteria</taxon>
        <taxon>Pseudomonadati</taxon>
        <taxon>Bacteroidota</taxon>
        <taxon>Flavobacteriia</taxon>
        <taxon>Flavobacteriales</taxon>
        <taxon>Flavobacteriaceae</taxon>
        <taxon>Zhouia</taxon>
    </lineage>
</organism>
<comment type="similarity">
    <text evidence="1">Belongs to the esterase D family.</text>
</comment>
<protein>
    <recommendedName>
        <fullName evidence="6">Esterase</fullName>
    </recommendedName>
</protein>
<dbReference type="EMBL" id="FPAG01000006">
    <property type="protein sequence ID" value="SFS92851.1"/>
    <property type="molecule type" value="Genomic_DNA"/>
</dbReference>
<evidence type="ECO:0000313" key="4">
    <source>
        <dbReference type="EMBL" id="SFS92851.1"/>
    </source>
</evidence>
<feature type="chain" id="PRO_5010364715" description="Esterase" evidence="3">
    <location>
        <begin position="22"/>
        <end position="275"/>
    </location>
</feature>
<evidence type="ECO:0008006" key="6">
    <source>
        <dbReference type="Google" id="ProtNLM"/>
    </source>
</evidence>
<evidence type="ECO:0000313" key="5">
    <source>
        <dbReference type="Proteomes" id="UP000183209"/>
    </source>
</evidence>
<dbReference type="InterPro" id="IPR029058">
    <property type="entry name" value="AB_hydrolase_fold"/>
</dbReference>
<dbReference type="Pfam" id="PF00756">
    <property type="entry name" value="Esterase"/>
    <property type="match status" value="1"/>
</dbReference>
<keyword evidence="3" id="KW-0732">Signal</keyword>
<dbReference type="OrthoDB" id="9784036at2"/>
<feature type="signal peptide" evidence="3">
    <location>
        <begin position="1"/>
        <end position="21"/>
    </location>
</feature>
<dbReference type="Gene3D" id="3.40.50.1820">
    <property type="entry name" value="alpha/beta hydrolase"/>
    <property type="match status" value="1"/>
</dbReference>
<gene>
    <name evidence="4" type="ORF">SAMN04487906_2156</name>
</gene>
<dbReference type="RefSeq" id="WP_074978761.1">
    <property type="nucleotide sequence ID" value="NZ_FPAG01000006.1"/>
</dbReference>
<dbReference type="InterPro" id="IPR052558">
    <property type="entry name" value="Siderophore_Hydrolase_D"/>
</dbReference>
<dbReference type="InterPro" id="IPR000801">
    <property type="entry name" value="Esterase-like"/>
</dbReference>
<evidence type="ECO:0000256" key="1">
    <source>
        <dbReference type="ARBA" id="ARBA00005622"/>
    </source>
</evidence>
<dbReference type="GO" id="GO:0016788">
    <property type="term" value="F:hydrolase activity, acting on ester bonds"/>
    <property type="evidence" value="ECO:0007669"/>
    <property type="project" value="TreeGrafter"/>
</dbReference>
<dbReference type="Proteomes" id="UP000183209">
    <property type="component" value="Unassembled WGS sequence"/>
</dbReference>
<dbReference type="AlphaFoldDB" id="A0A1I6TUL4"/>
<reference evidence="4 5" key="1">
    <citation type="submission" date="2016-10" db="EMBL/GenBank/DDBJ databases">
        <authorList>
            <person name="de Groot N.N."/>
        </authorList>
    </citation>
    <scope>NUCLEOTIDE SEQUENCE [LARGE SCALE GENOMIC DNA]</scope>
    <source>
        <strain evidence="4 5">CGMCC 1.6114</strain>
    </source>
</reference>
<keyword evidence="2" id="KW-0378">Hydrolase</keyword>
<dbReference type="SUPFAM" id="SSF53474">
    <property type="entry name" value="alpha/beta-Hydrolases"/>
    <property type="match status" value="1"/>
</dbReference>
<accession>A0A1I6TUL4</accession>
<dbReference type="PANTHER" id="PTHR40841:SF2">
    <property type="entry name" value="SIDEROPHORE-DEGRADING ESTERASE (EUROFUNG)"/>
    <property type="match status" value="1"/>
</dbReference>
<evidence type="ECO:0000256" key="3">
    <source>
        <dbReference type="SAM" id="SignalP"/>
    </source>
</evidence>
<sequence>MKYSVKLLALFYLSCLSSLFGQSENTIQPVKEFSINSTILNEDRTCLISLPDSYHDAHNNMSYPLIILLDGATFFKTATGTVHFMSSRINRNYLMPETIIVAIENIDRERDFTVTKLKTKRPNTMGGGNNFLDFIEKELIPYVDQRYRTLPHRTLIGHSLGGLLTLNAYMDEHRNFDAFLCIDPSIWWDEETMKRKTEMVSSSCLKKKIYMATANQGEANYARNKKRHDRLYALLNSKSNEPLQFKLEYFEHENHRSVPLLALYNGLRFLNNENE</sequence>
<name>A0A1I6TUL4_9FLAO</name>
<evidence type="ECO:0000256" key="2">
    <source>
        <dbReference type="ARBA" id="ARBA00022801"/>
    </source>
</evidence>